<dbReference type="InterPro" id="IPR036680">
    <property type="entry name" value="SPOR-like_sf"/>
</dbReference>
<dbReference type="NCBIfam" id="TIGR03519">
    <property type="entry name" value="T9SS_PorP_fam"/>
    <property type="match status" value="1"/>
</dbReference>
<evidence type="ECO:0000256" key="1">
    <source>
        <dbReference type="SAM" id="MobiDB-lite"/>
    </source>
</evidence>
<accession>A0A364Y577</accession>
<organism evidence="4 5">
    <name type="scientific">Pseudochryseolinea flava</name>
    <dbReference type="NCBI Taxonomy" id="2059302"/>
    <lineage>
        <taxon>Bacteria</taxon>
        <taxon>Pseudomonadati</taxon>
        <taxon>Bacteroidota</taxon>
        <taxon>Cytophagia</taxon>
        <taxon>Cytophagales</taxon>
        <taxon>Fulvivirgaceae</taxon>
        <taxon>Pseudochryseolinea</taxon>
    </lineage>
</organism>
<feature type="signal peptide" evidence="2">
    <location>
        <begin position="1"/>
        <end position="18"/>
    </location>
</feature>
<keyword evidence="2" id="KW-0732">Signal</keyword>
<dbReference type="AlphaFoldDB" id="A0A364Y577"/>
<dbReference type="GO" id="GO:0042834">
    <property type="term" value="F:peptidoglycan binding"/>
    <property type="evidence" value="ECO:0007669"/>
    <property type="project" value="InterPro"/>
</dbReference>
<feature type="compositionally biased region" description="Polar residues" evidence="1">
    <location>
        <begin position="330"/>
        <end position="357"/>
    </location>
</feature>
<comment type="caution">
    <text evidence="4">The sequence shown here is derived from an EMBL/GenBank/DDBJ whole genome shotgun (WGS) entry which is preliminary data.</text>
</comment>
<dbReference type="RefSeq" id="WP_112746824.1">
    <property type="nucleotide sequence ID" value="NZ_QMFY01000004.1"/>
</dbReference>
<protein>
    <recommendedName>
        <fullName evidence="3">SPOR domain-containing protein</fullName>
    </recommendedName>
</protein>
<evidence type="ECO:0000313" key="4">
    <source>
        <dbReference type="EMBL" id="RAW01338.1"/>
    </source>
</evidence>
<keyword evidence="5" id="KW-1185">Reference proteome</keyword>
<proteinExistence type="predicted"/>
<dbReference type="SUPFAM" id="SSF110997">
    <property type="entry name" value="Sporulation related repeat"/>
    <property type="match status" value="1"/>
</dbReference>
<feature type="chain" id="PRO_5016883813" description="SPOR domain-containing protein" evidence="2">
    <location>
        <begin position="19"/>
        <end position="512"/>
    </location>
</feature>
<feature type="compositionally biased region" description="Low complexity" evidence="1">
    <location>
        <begin position="411"/>
        <end position="420"/>
    </location>
</feature>
<dbReference type="PROSITE" id="PS51724">
    <property type="entry name" value="SPOR"/>
    <property type="match status" value="1"/>
</dbReference>
<dbReference type="OrthoDB" id="1320396at2"/>
<feature type="region of interest" description="Disordered" evidence="1">
    <location>
        <begin position="319"/>
        <end position="427"/>
    </location>
</feature>
<dbReference type="Pfam" id="PF05036">
    <property type="entry name" value="SPOR"/>
    <property type="match status" value="1"/>
</dbReference>
<evidence type="ECO:0000259" key="3">
    <source>
        <dbReference type="PROSITE" id="PS51724"/>
    </source>
</evidence>
<dbReference type="InterPro" id="IPR007730">
    <property type="entry name" value="SPOR-like_dom"/>
</dbReference>
<evidence type="ECO:0000313" key="5">
    <source>
        <dbReference type="Proteomes" id="UP000251889"/>
    </source>
</evidence>
<sequence>MKRFLPIILFTLTAQLCAAQTPAPFRQFFFNPYLFNPGYTGINGTELYLVYRKQWANFNDAPTTFGANFQYASKNRVSLGASIVSDEVVAVRNTSFMGTFGYAVPIADGHGIRFGISGGVGTNTLKLDEGEYDETDPRIQAAMQNSFYVDGNFGALYVYKGLRVGFALTRLFDVNTFSETSFSEVNFSPLDNRLYSISYRHHFGSGPISIEPYFLYRESTDKLNAWEGASTVYYQDKLWLGASYHETQGLGFFIGTNIKSLIRFSYSYELPPPDKNFISSSSHELHLSLRLGKKREDQLITKKSKKNIPQIDSAALAKKADEVLDEEPSNDSIKNIDTAASSTEGNRTPTAEPSESNPAGPAKGSARPGRADVTPITPTGPTPPANNNVATSPAPTKSNVIDPANVGKENTTPATSATEPPAKKVSKPAKSFSLATGHYVVAGAFKIMDNAIHYSQDLHQKGYTDATIAINPKNNLYYVYIFSSYDLDEARKVRNQYRLRRPFHEVWLFTME</sequence>
<evidence type="ECO:0000256" key="2">
    <source>
        <dbReference type="SAM" id="SignalP"/>
    </source>
</evidence>
<dbReference type="Proteomes" id="UP000251889">
    <property type="component" value="Unassembled WGS sequence"/>
</dbReference>
<dbReference type="Pfam" id="PF11751">
    <property type="entry name" value="PorP_SprF"/>
    <property type="match status" value="1"/>
</dbReference>
<reference evidence="4 5" key="1">
    <citation type="submission" date="2018-06" db="EMBL/GenBank/DDBJ databases">
        <title>Chryseolinea flavus sp. nov., a member of the phylum Bacteroidetes isolated from soil.</title>
        <authorList>
            <person name="Li Y."/>
            <person name="Wang J."/>
        </authorList>
    </citation>
    <scope>NUCLEOTIDE SEQUENCE [LARGE SCALE GENOMIC DNA]</scope>
    <source>
        <strain evidence="4 5">SDU1-6</strain>
    </source>
</reference>
<dbReference type="InterPro" id="IPR019861">
    <property type="entry name" value="PorP/SprF_Bacteroidetes"/>
</dbReference>
<feature type="domain" description="SPOR" evidence="3">
    <location>
        <begin position="432"/>
        <end position="510"/>
    </location>
</feature>
<feature type="compositionally biased region" description="Low complexity" evidence="1">
    <location>
        <begin position="385"/>
        <end position="396"/>
    </location>
</feature>
<dbReference type="EMBL" id="QMFY01000004">
    <property type="protein sequence ID" value="RAW01338.1"/>
    <property type="molecule type" value="Genomic_DNA"/>
</dbReference>
<name>A0A364Y577_9BACT</name>
<gene>
    <name evidence="4" type="ORF">DQQ10_10560</name>
</gene>